<dbReference type="Gramene" id="mRNA:HanXRQr2_Chr01g0036171">
    <property type="protein sequence ID" value="mRNA:HanXRQr2_Chr01g0036171"/>
    <property type="gene ID" value="HanXRQr2_Chr01g0036171"/>
</dbReference>
<keyword evidence="3" id="KW-1185">Reference proteome</keyword>
<sequence length="149" mass="17754">MTNALFIEIEIHFTPSYNRQVTINYKPEYDSYQNAIMEQRKLCIQRARRVFENAINYYRTSALELKEERAILLEEWLNMESSFGELGDLESVRFKLPKKLKKRREIEIVDGSDGHEEYIDYLFPEESQASSLKILEQAYKWKKAKGGFR</sequence>
<evidence type="ECO:0000313" key="3">
    <source>
        <dbReference type="Proteomes" id="UP000215914"/>
    </source>
</evidence>
<dbReference type="InParanoid" id="A0A251VQT0"/>
<dbReference type="OMA" id="YQNAIME"/>
<accession>A0A251VQT0</accession>
<proteinExistence type="predicted"/>
<protein>
    <submittedName>
        <fullName evidence="2">Uncharacterized protein</fullName>
    </submittedName>
</protein>
<dbReference type="AlphaFoldDB" id="A0A251VQT0"/>
<organism evidence="2 3">
    <name type="scientific">Helianthus annuus</name>
    <name type="common">Common sunflower</name>
    <dbReference type="NCBI Taxonomy" id="4232"/>
    <lineage>
        <taxon>Eukaryota</taxon>
        <taxon>Viridiplantae</taxon>
        <taxon>Streptophyta</taxon>
        <taxon>Embryophyta</taxon>
        <taxon>Tracheophyta</taxon>
        <taxon>Spermatophyta</taxon>
        <taxon>Magnoliopsida</taxon>
        <taxon>eudicotyledons</taxon>
        <taxon>Gunneridae</taxon>
        <taxon>Pentapetalae</taxon>
        <taxon>asterids</taxon>
        <taxon>campanulids</taxon>
        <taxon>Asterales</taxon>
        <taxon>Asteraceae</taxon>
        <taxon>Asteroideae</taxon>
        <taxon>Heliantheae alliance</taxon>
        <taxon>Heliantheae</taxon>
        <taxon>Helianthus</taxon>
    </lineage>
</organism>
<dbReference type="EMBL" id="CM007890">
    <property type="protein sequence ID" value="OTG37898.1"/>
    <property type="molecule type" value="Genomic_DNA"/>
</dbReference>
<dbReference type="EMBL" id="MNCJ02000316">
    <property type="protein sequence ID" value="KAF5823236.1"/>
    <property type="molecule type" value="Genomic_DNA"/>
</dbReference>
<evidence type="ECO:0000313" key="2">
    <source>
        <dbReference type="EMBL" id="OTG37898.1"/>
    </source>
</evidence>
<dbReference type="Proteomes" id="UP000215914">
    <property type="component" value="Chromosome 1"/>
</dbReference>
<reference evidence="2" key="2">
    <citation type="submission" date="2017-02" db="EMBL/GenBank/DDBJ databases">
        <title>Sunflower complete genome.</title>
        <authorList>
            <person name="Langlade N."/>
            <person name="Munos S."/>
        </authorList>
    </citation>
    <scope>NUCLEOTIDE SEQUENCE [LARGE SCALE GENOMIC DNA]</scope>
    <source>
        <tissue evidence="2">Leaves</tissue>
    </source>
</reference>
<gene>
    <name evidence="2" type="ORF">HannXRQ_Chr01g0023881</name>
    <name evidence="1" type="ORF">HanXRQr2_Chr01g0036171</name>
</gene>
<name>A0A251VQT0_HELAN</name>
<reference evidence="1 3" key="1">
    <citation type="journal article" date="2017" name="Nature">
        <title>The sunflower genome provides insights into oil metabolism, flowering and Asterid evolution.</title>
        <authorList>
            <person name="Badouin H."/>
            <person name="Gouzy J."/>
            <person name="Grassa C.J."/>
            <person name="Murat F."/>
            <person name="Staton S.E."/>
            <person name="Cottret L."/>
            <person name="Lelandais-Briere C."/>
            <person name="Owens G.L."/>
            <person name="Carrere S."/>
            <person name="Mayjonade B."/>
            <person name="Legrand L."/>
            <person name="Gill N."/>
            <person name="Kane N.C."/>
            <person name="Bowers J.E."/>
            <person name="Hubner S."/>
            <person name="Bellec A."/>
            <person name="Berard A."/>
            <person name="Berges H."/>
            <person name="Blanchet N."/>
            <person name="Boniface M.C."/>
            <person name="Brunel D."/>
            <person name="Catrice O."/>
            <person name="Chaidir N."/>
            <person name="Claudel C."/>
            <person name="Donnadieu C."/>
            <person name="Faraut T."/>
            <person name="Fievet G."/>
            <person name="Helmstetter N."/>
            <person name="King M."/>
            <person name="Knapp S.J."/>
            <person name="Lai Z."/>
            <person name="Le Paslier M.C."/>
            <person name="Lippi Y."/>
            <person name="Lorenzon L."/>
            <person name="Mandel J.R."/>
            <person name="Marage G."/>
            <person name="Marchand G."/>
            <person name="Marquand E."/>
            <person name="Bret-Mestries E."/>
            <person name="Morien E."/>
            <person name="Nambeesan S."/>
            <person name="Nguyen T."/>
            <person name="Pegot-Espagnet P."/>
            <person name="Pouilly N."/>
            <person name="Raftis F."/>
            <person name="Sallet E."/>
            <person name="Schiex T."/>
            <person name="Thomas J."/>
            <person name="Vandecasteele C."/>
            <person name="Vares D."/>
            <person name="Vear F."/>
            <person name="Vautrin S."/>
            <person name="Crespi M."/>
            <person name="Mangin B."/>
            <person name="Burke J.M."/>
            <person name="Salse J."/>
            <person name="Munos S."/>
            <person name="Vincourt P."/>
            <person name="Rieseberg L.H."/>
            <person name="Langlade N.B."/>
        </authorList>
    </citation>
    <scope>NUCLEOTIDE SEQUENCE [LARGE SCALE GENOMIC DNA]</scope>
    <source>
        <strain evidence="3">cv. SF193</strain>
        <tissue evidence="1">Leaves</tissue>
    </source>
</reference>
<evidence type="ECO:0000313" key="1">
    <source>
        <dbReference type="EMBL" id="KAF5823236.1"/>
    </source>
</evidence>
<reference evidence="1" key="3">
    <citation type="submission" date="2020-06" db="EMBL/GenBank/DDBJ databases">
        <title>Helianthus annuus Genome sequencing and assembly Release 2.</title>
        <authorList>
            <person name="Gouzy J."/>
            <person name="Langlade N."/>
            <person name="Munos S."/>
        </authorList>
    </citation>
    <scope>NUCLEOTIDE SEQUENCE</scope>
    <source>
        <tissue evidence="1">Leaves</tissue>
    </source>
</reference>
<dbReference type="STRING" id="4232.A0A251VQT0"/>